<comment type="caution">
    <text evidence="3">The sequence shown here is derived from an EMBL/GenBank/DDBJ whole genome shotgun (WGS) entry which is preliminary data.</text>
</comment>
<name>A0A834NE04_VESGE</name>
<organism evidence="3 4">
    <name type="scientific">Vespula germanica</name>
    <name type="common">German yellow jacket</name>
    <name type="synonym">Paravespula germanica</name>
    <dbReference type="NCBI Taxonomy" id="30212"/>
    <lineage>
        <taxon>Eukaryota</taxon>
        <taxon>Metazoa</taxon>
        <taxon>Ecdysozoa</taxon>
        <taxon>Arthropoda</taxon>
        <taxon>Hexapoda</taxon>
        <taxon>Insecta</taxon>
        <taxon>Pterygota</taxon>
        <taxon>Neoptera</taxon>
        <taxon>Endopterygota</taxon>
        <taxon>Hymenoptera</taxon>
        <taxon>Apocrita</taxon>
        <taxon>Aculeata</taxon>
        <taxon>Vespoidea</taxon>
        <taxon>Vespidae</taxon>
        <taxon>Vespinae</taxon>
        <taxon>Vespula</taxon>
    </lineage>
</organism>
<dbReference type="EMBL" id="JACSDZ010000005">
    <property type="protein sequence ID" value="KAF7403983.1"/>
    <property type="molecule type" value="Genomic_DNA"/>
</dbReference>
<accession>A0A834NE04</accession>
<evidence type="ECO:0000256" key="2">
    <source>
        <dbReference type="SAM" id="Phobius"/>
    </source>
</evidence>
<dbReference type="Proteomes" id="UP000617340">
    <property type="component" value="Unassembled WGS sequence"/>
</dbReference>
<feature type="compositionally biased region" description="Acidic residues" evidence="1">
    <location>
        <begin position="96"/>
        <end position="108"/>
    </location>
</feature>
<keyword evidence="2" id="KW-0812">Transmembrane</keyword>
<dbReference type="AlphaFoldDB" id="A0A834NE04"/>
<evidence type="ECO:0000256" key="1">
    <source>
        <dbReference type="SAM" id="MobiDB-lite"/>
    </source>
</evidence>
<proteinExistence type="predicted"/>
<feature type="transmembrane region" description="Helical" evidence="2">
    <location>
        <begin position="12"/>
        <end position="28"/>
    </location>
</feature>
<feature type="region of interest" description="Disordered" evidence="1">
    <location>
        <begin position="72"/>
        <end position="115"/>
    </location>
</feature>
<keyword evidence="4" id="KW-1185">Reference proteome</keyword>
<evidence type="ECO:0000313" key="3">
    <source>
        <dbReference type="EMBL" id="KAF7403983.1"/>
    </source>
</evidence>
<keyword evidence="2" id="KW-1133">Transmembrane helix</keyword>
<sequence>MGLPRLSLKRCFLYVFCLTGMLLVLMNVRQKEIWHAMRSDPVQVQSLRGLGDTTKCQISVADETVLAFEIEEADDTDNAYDSRDDQEKRRNREKEEEKEEEEEEEEEESRFSRLK</sequence>
<feature type="compositionally biased region" description="Basic and acidic residues" evidence="1">
    <location>
        <begin position="80"/>
        <end position="95"/>
    </location>
</feature>
<protein>
    <submittedName>
        <fullName evidence="3">Uncharacterized protein</fullName>
    </submittedName>
</protein>
<keyword evidence="2" id="KW-0472">Membrane</keyword>
<gene>
    <name evidence="3" type="ORF">HZH68_006777</name>
</gene>
<reference evidence="3" key="1">
    <citation type="journal article" date="2020" name="G3 (Bethesda)">
        <title>High-Quality Assemblies for Three Invasive Social Wasps from the &lt;i&gt;Vespula&lt;/i&gt; Genus.</title>
        <authorList>
            <person name="Harrop T.W.R."/>
            <person name="Guhlin J."/>
            <person name="McLaughlin G.M."/>
            <person name="Permina E."/>
            <person name="Stockwell P."/>
            <person name="Gilligan J."/>
            <person name="Le Lec M.F."/>
            <person name="Gruber M.A.M."/>
            <person name="Quinn O."/>
            <person name="Lovegrove M."/>
            <person name="Duncan E.J."/>
            <person name="Remnant E.J."/>
            <person name="Van Eeckhoven J."/>
            <person name="Graham B."/>
            <person name="Knapp R.A."/>
            <person name="Langford K.W."/>
            <person name="Kronenberg Z."/>
            <person name="Press M.O."/>
            <person name="Eacker S.M."/>
            <person name="Wilson-Rankin E.E."/>
            <person name="Purcell J."/>
            <person name="Lester P.J."/>
            <person name="Dearden P.K."/>
        </authorList>
    </citation>
    <scope>NUCLEOTIDE SEQUENCE</scope>
    <source>
        <strain evidence="3">Linc-1</strain>
    </source>
</reference>
<evidence type="ECO:0000313" key="4">
    <source>
        <dbReference type="Proteomes" id="UP000617340"/>
    </source>
</evidence>